<dbReference type="PANTHER" id="PTHR10890:SF3">
    <property type="entry name" value="CYSTEINE--TRNA LIGASE, CYTOPLASMIC"/>
    <property type="match status" value="1"/>
</dbReference>
<dbReference type="PRINTS" id="PR00983">
    <property type="entry name" value="TRNASYNTHCYS"/>
</dbReference>
<gene>
    <name evidence="6" type="ORF">UFOPK2624_01001</name>
</gene>
<dbReference type="EMBL" id="CAEZXY010000039">
    <property type="protein sequence ID" value="CAB4709150.1"/>
    <property type="molecule type" value="Genomic_DNA"/>
</dbReference>
<evidence type="ECO:0000256" key="2">
    <source>
        <dbReference type="ARBA" id="ARBA00022741"/>
    </source>
</evidence>
<dbReference type="Gene3D" id="1.20.120.640">
    <property type="entry name" value="Anticodon-binding domain of a subclass of class I aminoacyl-tRNA synthetases"/>
    <property type="match status" value="1"/>
</dbReference>
<keyword evidence="3" id="KW-0067">ATP-binding</keyword>
<evidence type="ECO:0000256" key="1">
    <source>
        <dbReference type="ARBA" id="ARBA00022598"/>
    </source>
</evidence>
<dbReference type="GO" id="GO:0005524">
    <property type="term" value="F:ATP binding"/>
    <property type="evidence" value="ECO:0007669"/>
    <property type="project" value="UniProtKB-KW"/>
</dbReference>
<reference evidence="6" key="1">
    <citation type="submission" date="2020-05" db="EMBL/GenBank/DDBJ databases">
        <authorList>
            <person name="Chiriac C."/>
            <person name="Salcher M."/>
            <person name="Ghai R."/>
            <person name="Kavagutti S V."/>
        </authorList>
    </citation>
    <scope>NUCLEOTIDE SEQUENCE</scope>
</reference>
<evidence type="ECO:0000256" key="4">
    <source>
        <dbReference type="SAM" id="MobiDB-lite"/>
    </source>
</evidence>
<keyword evidence="2" id="KW-0547">Nucleotide-binding</keyword>
<evidence type="ECO:0000256" key="3">
    <source>
        <dbReference type="ARBA" id="ARBA00022840"/>
    </source>
</evidence>
<dbReference type="InterPro" id="IPR024909">
    <property type="entry name" value="Cys-tRNA/MSH_ligase"/>
</dbReference>
<dbReference type="InterPro" id="IPR032678">
    <property type="entry name" value="tRNA-synt_1_cat_dom"/>
</dbReference>
<accession>A0A6J6QBJ8</accession>
<dbReference type="GO" id="GO:0006423">
    <property type="term" value="P:cysteinyl-tRNA aminoacylation"/>
    <property type="evidence" value="ECO:0007669"/>
    <property type="project" value="TreeGrafter"/>
</dbReference>
<dbReference type="AlphaFoldDB" id="A0A6J6QBJ8"/>
<dbReference type="SUPFAM" id="SSF52374">
    <property type="entry name" value="Nucleotidylyl transferase"/>
    <property type="match status" value="1"/>
</dbReference>
<evidence type="ECO:0000259" key="5">
    <source>
        <dbReference type="Pfam" id="PF01406"/>
    </source>
</evidence>
<name>A0A6J6QBJ8_9ZZZZ</name>
<evidence type="ECO:0000313" key="6">
    <source>
        <dbReference type="EMBL" id="CAB4709150.1"/>
    </source>
</evidence>
<dbReference type="Gene3D" id="3.40.50.620">
    <property type="entry name" value="HUPs"/>
    <property type="match status" value="1"/>
</dbReference>
<organism evidence="6">
    <name type="scientific">freshwater metagenome</name>
    <dbReference type="NCBI Taxonomy" id="449393"/>
    <lineage>
        <taxon>unclassified sequences</taxon>
        <taxon>metagenomes</taxon>
        <taxon>ecological metagenomes</taxon>
    </lineage>
</organism>
<dbReference type="GO" id="GO:0004817">
    <property type="term" value="F:cysteine-tRNA ligase activity"/>
    <property type="evidence" value="ECO:0007669"/>
    <property type="project" value="TreeGrafter"/>
</dbReference>
<feature type="region of interest" description="Disordered" evidence="4">
    <location>
        <begin position="1"/>
        <end position="22"/>
    </location>
</feature>
<sequence length="224" mass="24884">MIDLARQHGGNPDDPNKRDPLDFVLWQPSAPDEPSWESLWGPGRPGWHIECSALALRELDTTIDLHGGGSDLIFPHHECEAAQSEAATGQPFVRHWMHQAMVRMDGEKMSKSLGNLVFISELRKTWDVRAIRLAIVSHHYRDSWEWDDEIMPIAAARFERWLAATIAPGAVDSQAALDEVRVRLDDDLDTPGAVAAIDRAVERGEGVVSAAELLGVFLVGDPQR</sequence>
<keyword evidence="1" id="KW-0436">Ligase</keyword>
<feature type="domain" description="tRNA synthetases class I catalytic" evidence="5">
    <location>
        <begin position="14"/>
        <end position="151"/>
    </location>
</feature>
<dbReference type="GO" id="GO:0005829">
    <property type="term" value="C:cytosol"/>
    <property type="evidence" value="ECO:0007669"/>
    <property type="project" value="TreeGrafter"/>
</dbReference>
<dbReference type="Pfam" id="PF01406">
    <property type="entry name" value="tRNA-synt_1e"/>
    <property type="match status" value="1"/>
</dbReference>
<dbReference type="PANTHER" id="PTHR10890">
    <property type="entry name" value="CYSTEINYL-TRNA SYNTHETASE"/>
    <property type="match status" value="1"/>
</dbReference>
<proteinExistence type="predicted"/>
<protein>
    <submittedName>
        <fullName evidence="6">Unannotated protein</fullName>
    </submittedName>
</protein>
<dbReference type="InterPro" id="IPR014729">
    <property type="entry name" value="Rossmann-like_a/b/a_fold"/>
</dbReference>